<gene>
    <name evidence="2" type="ORF">PV367_42800</name>
</gene>
<accession>A0AAJ2URG3</accession>
<feature type="domain" description="Alcohol dehydrogenase-like N-terminal" evidence="1">
    <location>
        <begin position="26"/>
        <end position="59"/>
    </location>
</feature>
<dbReference type="RefSeq" id="WP_319699333.1">
    <property type="nucleotide sequence ID" value="NZ_JARAWN010000558.1"/>
</dbReference>
<comment type="caution">
    <text evidence="2">The sequence shown here is derived from an EMBL/GenBank/DDBJ whole genome shotgun (WGS) entry which is preliminary data.</text>
</comment>
<evidence type="ECO:0000313" key="2">
    <source>
        <dbReference type="EMBL" id="MDX3136380.1"/>
    </source>
</evidence>
<dbReference type="InterPro" id="IPR011032">
    <property type="entry name" value="GroES-like_sf"/>
</dbReference>
<organism evidence="2 3">
    <name type="scientific">Streptomyces europaeiscabiei</name>
    <dbReference type="NCBI Taxonomy" id="146819"/>
    <lineage>
        <taxon>Bacteria</taxon>
        <taxon>Bacillati</taxon>
        <taxon>Actinomycetota</taxon>
        <taxon>Actinomycetes</taxon>
        <taxon>Kitasatosporales</taxon>
        <taxon>Streptomycetaceae</taxon>
        <taxon>Streptomyces</taxon>
    </lineage>
</organism>
<dbReference type="Gene3D" id="3.90.180.10">
    <property type="entry name" value="Medium-chain alcohol dehydrogenases, catalytic domain"/>
    <property type="match status" value="1"/>
</dbReference>
<protein>
    <submittedName>
        <fullName evidence="2">Alcohol dehydrogenase catalytic domain-containing protein</fullName>
    </submittedName>
</protein>
<dbReference type="AlphaFoldDB" id="A0AAJ2URG3"/>
<sequence>MATMKSVRTAGVGRVEVVDVERPVPGPQDVLVRVRACGICGTDVTFLHMGGMPPPWSPGR</sequence>
<dbReference type="EMBL" id="JARAWN010000558">
    <property type="protein sequence ID" value="MDX3136380.1"/>
    <property type="molecule type" value="Genomic_DNA"/>
</dbReference>
<dbReference type="Pfam" id="PF08240">
    <property type="entry name" value="ADH_N"/>
    <property type="match status" value="1"/>
</dbReference>
<evidence type="ECO:0000259" key="1">
    <source>
        <dbReference type="Pfam" id="PF08240"/>
    </source>
</evidence>
<proteinExistence type="predicted"/>
<dbReference type="SUPFAM" id="SSF50129">
    <property type="entry name" value="GroES-like"/>
    <property type="match status" value="1"/>
</dbReference>
<dbReference type="Proteomes" id="UP001273589">
    <property type="component" value="Unassembled WGS sequence"/>
</dbReference>
<reference evidence="2" key="1">
    <citation type="journal article" date="2023" name="Microb. Genom.">
        <title>Mesoterricola silvestris gen. nov., sp. nov., Mesoterricola sediminis sp. nov., Geothrix oryzae sp. nov., Geothrix edaphica sp. nov., Geothrix rubra sp. nov., and Geothrix limicola sp. nov., six novel members of Acidobacteriota isolated from soils.</title>
        <authorList>
            <person name="Weisberg A.J."/>
            <person name="Pearce E."/>
            <person name="Kramer C.G."/>
            <person name="Chang J.H."/>
            <person name="Clarke C.R."/>
        </authorList>
    </citation>
    <scope>NUCLEOTIDE SEQUENCE</scope>
    <source>
        <strain evidence="2">ND06-05F</strain>
    </source>
</reference>
<dbReference type="InterPro" id="IPR013154">
    <property type="entry name" value="ADH-like_N"/>
</dbReference>
<evidence type="ECO:0000313" key="3">
    <source>
        <dbReference type="Proteomes" id="UP001273589"/>
    </source>
</evidence>
<name>A0AAJ2URG3_9ACTN</name>